<dbReference type="Pfam" id="PF00447">
    <property type="entry name" value="HSF_DNA-bind"/>
    <property type="match status" value="1"/>
</dbReference>
<name>A0A8S1R1H3_9CILI</name>
<dbReference type="FunFam" id="1.10.10.10:FF:000592">
    <property type="entry name" value="Uncharacterized protein"/>
    <property type="match status" value="1"/>
</dbReference>
<evidence type="ECO:0000256" key="1">
    <source>
        <dbReference type="ARBA" id="ARBA00023125"/>
    </source>
</evidence>
<comment type="similarity">
    <text evidence="2">Belongs to the HSF family.</text>
</comment>
<dbReference type="OrthoDB" id="60033at2759"/>
<protein>
    <recommendedName>
        <fullName evidence="3">HSF-type DNA-binding domain-containing protein</fullName>
    </recommendedName>
</protein>
<dbReference type="PANTHER" id="PTHR10015:SF206">
    <property type="entry name" value="HSF-TYPE DNA-BINDING DOMAIN-CONTAINING PROTEIN"/>
    <property type="match status" value="1"/>
</dbReference>
<reference evidence="4" key="1">
    <citation type="submission" date="2021-01" db="EMBL/GenBank/DDBJ databases">
        <authorList>
            <consortium name="Genoscope - CEA"/>
            <person name="William W."/>
        </authorList>
    </citation>
    <scope>NUCLEOTIDE SEQUENCE</scope>
</reference>
<dbReference type="GO" id="GO:0043565">
    <property type="term" value="F:sequence-specific DNA binding"/>
    <property type="evidence" value="ECO:0007669"/>
    <property type="project" value="InterPro"/>
</dbReference>
<dbReference type="InterPro" id="IPR000232">
    <property type="entry name" value="HSF_DNA-bd"/>
</dbReference>
<dbReference type="Proteomes" id="UP000692954">
    <property type="component" value="Unassembled WGS sequence"/>
</dbReference>
<dbReference type="AlphaFoldDB" id="A0A8S1R1H3"/>
<proteinExistence type="inferred from homology"/>
<evidence type="ECO:0000313" key="5">
    <source>
        <dbReference type="Proteomes" id="UP000692954"/>
    </source>
</evidence>
<comment type="caution">
    <text evidence="4">The sequence shown here is derived from an EMBL/GenBank/DDBJ whole genome shotgun (WGS) entry which is preliminary data.</text>
</comment>
<evidence type="ECO:0000313" key="4">
    <source>
        <dbReference type="EMBL" id="CAD8120942.1"/>
    </source>
</evidence>
<keyword evidence="5" id="KW-1185">Reference proteome</keyword>
<dbReference type="GO" id="GO:0003700">
    <property type="term" value="F:DNA-binding transcription factor activity"/>
    <property type="evidence" value="ECO:0007669"/>
    <property type="project" value="InterPro"/>
</dbReference>
<evidence type="ECO:0000259" key="3">
    <source>
        <dbReference type="SMART" id="SM00415"/>
    </source>
</evidence>
<organism evidence="4 5">
    <name type="scientific">Paramecium sonneborni</name>
    <dbReference type="NCBI Taxonomy" id="65129"/>
    <lineage>
        <taxon>Eukaryota</taxon>
        <taxon>Sar</taxon>
        <taxon>Alveolata</taxon>
        <taxon>Ciliophora</taxon>
        <taxon>Intramacronucleata</taxon>
        <taxon>Oligohymenophorea</taxon>
        <taxon>Peniculida</taxon>
        <taxon>Parameciidae</taxon>
        <taxon>Paramecium</taxon>
    </lineage>
</organism>
<gene>
    <name evidence="4" type="ORF">PSON_ATCC_30995.1.T1290038</name>
</gene>
<evidence type="ECO:0000256" key="2">
    <source>
        <dbReference type="RuleBase" id="RU004020"/>
    </source>
</evidence>
<keyword evidence="1" id="KW-0238">DNA-binding</keyword>
<dbReference type="EMBL" id="CAJJDN010000129">
    <property type="protein sequence ID" value="CAD8120942.1"/>
    <property type="molecule type" value="Genomic_DNA"/>
</dbReference>
<sequence>MNRPAKFISKLYEILETNEYRKYIRWLPSGNGFTILKIEEFSQKVMVENFNTKCFQSFLRQLSMYGFRMKKNERNKKQYEHQYFVRGKFQG</sequence>
<dbReference type="SMART" id="SM00415">
    <property type="entry name" value="HSF"/>
    <property type="match status" value="1"/>
</dbReference>
<dbReference type="PANTHER" id="PTHR10015">
    <property type="entry name" value="HEAT SHOCK TRANSCRIPTION FACTOR"/>
    <property type="match status" value="1"/>
</dbReference>
<feature type="domain" description="HSF-type DNA-binding" evidence="3">
    <location>
        <begin position="3"/>
        <end position="90"/>
    </location>
</feature>
<accession>A0A8S1R1H3</accession>